<name>A0A2H1WDE3_SPOFR</name>
<reference evidence="1" key="1">
    <citation type="submission" date="2016-07" db="EMBL/GenBank/DDBJ databases">
        <authorList>
            <person name="Bretaudeau A."/>
        </authorList>
    </citation>
    <scope>NUCLEOTIDE SEQUENCE</scope>
    <source>
        <strain evidence="1">Rice</strain>
        <tissue evidence="1">Whole body</tissue>
    </source>
</reference>
<dbReference type="EMBL" id="ODYU01007900">
    <property type="protein sequence ID" value="SOQ51083.1"/>
    <property type="molecule type" value="Genomic_DNA"/>
</dbReference>
<proteinExistence type="predicted"/>
<evidence type="ECO:0000313" key="1">
    <source>
        <dbReference type="EMBL" id="SOQ51083.1"/>
    </source>
</evidence>
<sequence>MFAPDLLQRSSGRKCDCRTRGLGNPKQFRDTLVLTERDVFTLLDFFKLIIRGNHPIRYIM</sequence>
<protein>
    <submittedName>
        <fullName evidence="1">SFRICE_017167</fullName>
    </submittedName>
</protein>
<gene>
    <name evidence="1" type="ORF">SFRICE_017167</name>
</gene>
<dbReference type="AlphaFoldDB" id="A0A2H1WDE3"/>
<organism evidence="1">
    <name type="scientific">Spodoptera frugiperda</name>
    <name type="common">Fall armyworm</name>
    <dbReference type="NCBI Taxonomy" id="7108"/>
    <lineage>
        <taxon>Eukaryota</taxon>
        <taxon>Metazoa</taxon>
        <taxon>Ecdysozoa</taxon>
        <taxon>Arthropoda</taxon>
        <taxon>Hexapoda</taxon>
        <taxon>Insecta</taxon>
        <taxon>Pterygota</taxon>
        <taxon>Neoptera</taxon>
        <taxon>Endopterygota</taxon>
        <taxon>Lepidoptera</taxon>
        <taxon>Glossata</taxon>
        <taxon>Ditrysia</taxon>
        <taxon>Noctuoidea</taxon>
        <taxon>Noctuidae</taxon>
        <taxon>Amphipyrinae</taxon>
        <taxon>Spodoptera</taxon>
    </lineage>
</organism>
<accession>A0A2H1WDE3</accession>